<protein>
    <submittedName>
        <fullName evidence="4">16S rRNA (Guanine(966)-N(2))-methyltransferase RsmD</fullName>
        <ecNumber evidence="3">2.1.1.171</ecNumber>
    </submittedName>
</protein>
<evidence type="ECO:0000313" key="3">
    <source>
        <dbReference type="EMBL" id="MCY1594448.1"/>
    </source>
</evidence>
<evidence type="ECO:0000256" key="2">
    <source>
        <dbReference type="ARBA" id="ARBA00022679"/>
    </source>
</evidence>
<dbReference type="Proteomes" id="UP001081438">
    <property type="component" value="Unassembled WGS sequence"/>
</dbReference>
<dbReference type="InterPro" id="IPR004398">
    <property type="entry name" value="RNA_MeTrfase_RsmD"/>
</dbReference>
<accession>A0A1Z3TXR5</accession>
<dbReference type="GO" id="GO:0052913">
    <property type="term" value="F:16S rRNA (guanine(966)-N(2))-methyltransferase activity"/>
    <property type="evidence" value="ECO:0007669"/>
    <property type="project" value="UniProtKB-EC"/>
</dbReference>
<dbReference type="SUPFAM" id="SSF53335">
    <property type="entry name" value="S-adenosyl-L-methionine-dependent methyltransferases"/>
    <property type="match status" value="1"/>
</dbReference>
<reference evidence="4 5" key="1">
    <citation type="submission" date="2017-09" db="EMBL/GenBank/DDBJ databases">
        <title>Bacterial strain isolated from the female urinary microbiota.</title>
        <authorList>
            <person name="Thomas-White K."/>
            <person name="Kumar N."/>
            <person name="Forster S."/>
            <person name="Putonti C."/>
            <person name="Lawley T."/>
            <person name="Wolfe A.J."/>
        </authorList>
    </citation>
    <scope>NUCLEOTIDE SEQUENCE [LARGE SCALE GENOMIC DNA]</scope>
    <source>
        <strain evidence="4 5">UMB0834</strain>
    </source>
</reference>
<comment type="caution">
    <text evidence="4">The sequence shown here is derived from an EMBL/GenBank/DDBJ whole genome shotgun (WGS) entry which is preliminary data.</text>
</comment>
<dbReference type="PROSITE" id="PS00092">
    <property type="entry name" value="N6_MTASE"/>
    <property type="match status" value="1"/>
</dbReference>
<evidence type="ECO:0000313" key="4">
    <source>
        <dbReference type="EMBL" id="PMC20233.1"/>
    </source>
</evidence>
<evidence type="ECO:0000256" key="1">
    <source>
        <dbReference type="ARBA" id="ARBA00022603"/>
    </source>
</evidence>
<dbReference type="AlphaFoldDB" id="A0A1Z3TXR5"/>
<dbReference type="PIRSF" id="PIRSF004553">
    <property type="entry name" value="CHP00095"/>
    <property type="match status" value="1"/>
</dbReference>
<sequence>MRVIAGIHKSKALESLEGRTTRPTMDKVKEGIFNSLQEISGVGLDLFAGSGALGIEALSRGMDKMIFIDQNFKAFKVIKHNLKSLELEDQAEVYKNNAARALKILAKREMQFDVIFLDPPYEKGLIDEALEAIASFDLLKESGIIVCEFNHQEEIDTGDFQVIKRYHYGLTDTMLLEKGEQYDIN</sequence>
<dbReference type="STRING" id="170573.GCA_001076995_01262"/>
<dbReference type="CDD" id="cd02440">
    <property type="entry name" value="AdoMet_MTases"/>
    <property type="match status" value="1"/>
</dbReference>
<gene>
    <name evidence="4" type="primary">rsmD</name>
    <name evidence="4" type="ORF">CJ235_00755</name>
    <name evidence="3" type="ORF">NW112_04295</name>
</gene>
<proteinExistence type="predicted"/>
<dbReference type="GeneID" id="42042277"/>
<keyword evidence="1 4" id="KW-0489">Methyltransferase</keyword>
<dbReference type="Pfam" id="PF03602">
    <property type="entry name" value="Cons_hypoth95"/>
    <property type="match status" value="1"/>
</dbReference>
<dbReference type="GO" id="GO:0003676">
    <property type="term" value="F:nucleic acid binding"/>
    <property type="evidence" value="ECO:0007669"/>
    <property type="project" value="InterPro"/>
</dbReference>
<name>A0A1Z3TXR5_9STAP</name>
<dbReference type="Proteomes" id="UP000235748">
    <property type="component" value="Unassembled WGS sequence"/>
</dbReference>
<dbReference type="PANTHER" id="PTHR43542">
    <property type="entry name" value="METHYLTRANSFERASE"/>
    <property type="match status" value="1"/>
</dbReference>
<organism evidence="4 5">
    <name type="scientific">Staphylococcus pettenkoferi</name>
    <dbReference type="NCBI Taxonomy" id="170573"/>
    <lineage>
        <taxon>Bacteria</taxon>
        <taxon>Bacillati</taxon>
        <taxon>Bacillota</taxon>
        <taxon>Bacilli</taxon>
        <taxon>Bacillales</taxon>
        <taxon>Staphylococcaceae</taxon>
        <taxon>Staphylococcus</taxon>
    </lineage>
</organism>
<dbReference type="Gene3D" id="3.40.50.150">
    <property type="entry name" value="Vaccinia Virus protein VP39"/>
    <property type="match status" value="1"/>
</dbReference>
<dbReference type="EC" id="2.1.1.171" evidence="3"/>
<dbReference type="PANTHER" id="PTHR43542:SF1">
    <property type="entry name" value="METHYLTRANSFERASE"/>
    <property type="match status" value="1"/>
</dbReference>
<dbReference type="NCBIfam" id="TIGR00095">
    <property type="entry name" value="16S rRNA (guanine(966)-N(2))-methyltransferase RsmD"/>
    <property type="match status" value="1"/>
</dbReference>
<dbReference type="InterPro" id="IPR029063">
    <property type="entry name" value="SAM-dependent_MTases_sf"/>
</dbReference>
<dbReference type="EMBL" id="PNGG01000001">
    <property type="protein sequence ID" value="PMC20233.1"/>
    <property type="molecule type" value="Genomic_DNA"/>
</dbReference>
<evidence type="ECO:0000313" key="5">
    <source>
        <dbReference type="Proteomes" id="UP000235748"/>
    </source>
</evidence>
<dbReference type="InterPro" id="IPR002052">
    <property type="entry name" value="DNA_methylase_N6_adenine_CS"/>
</dbReference>
<dbReference type="KEGG" id="spet:CEP67_00455"/>
<dbReference type="EMBL" id="JANSKX010000013">
    <property type="protein sequence ID" value="MCY1594448.1"/>
    <property type="molecule type" value="Genomic_DNA"/>
</dbReference>
<dbReference type="RefSeq" id="WP_002472886.1">
    <property type="nucleotide sequence ID" value="NZ_CP022096.2"/>
</dbReference>
<reference evidence="3" key="2">
    <citation type="journal article" date="2022" name="Int. J. Mol. Sci.">
        <title>Phenotypic and genotypic virulence characterisation of Staphylococcus pettenkoferi strains isolated from human bloodstream and diabetic foot infections.</title>
        <authorList>
            <person name="Magnan C."/>
        </authorList>
    </citation>
    <scope>NUCLEOTIDE SEQUENCE</scope>
    <source>
        <strain evidence="3">NSP020P</strain>
    </source>
</reference>
<keyword evidence="2 4" id="KW-0808">Transferase</keyword>